<dbReference type="Proteomes" id="UP000320580">
    <property type="component" value="Chromosome"/>
</dbReference>
<protein>
    <submittedName>
        <fullName evidence="2">Uncharacterized protein</fullName>
    </submittedName>
</protein>
<feature type="compositionally biased region" description="Gly residues" evidence="1">
    <location>
        <begin position="7"/>
        <end position="40"/>
    </location>
</feature>
<dbReference type="EMBL" id="CP042266">
    <property type="protein sequence ID" value="QDY78878.1"/>
    <property type="molecule type" value="Genomic_DNA"/>
</dbReference>
<evidence type="ECO:0000256" key="1">
    <source>
        <dbReference type="SAM" id="MobiDB-lite"/>
    </source>
</evidence>
<dbReference type="KEGG" id="sqz:FQU76_22820"/>
<sequence length="70" mass="7029">MCSSCGEGPGTPERGGSGAGEGPRGVGRGRSGPESGGGPGPADHRIGWFWESALPKRCRPMLVIGSRHAG</sequence>
<accession>A0A5B8IK49</accession>
<gene>
    <name evidence="2" type="ORF">FQU76_22820</name>
</gene>
<dbReference type="AlphaFoldDB" id="A0A5B8IK49"/>
<evidence type="ECO:0000313" key="2">
    <source>
        <dbReference type="EMBL" id="QDY78878.1"/>
    </source>
</evidence>
<evidence type="ECO:0000313" key="3">
    <source>
        <dbReference type="Proteomes" id="UP000320580"/>
    </source>
</evidence>
<keyword evidence="3" id="KW-1185">Reference proteome</keyword>
<proteinExistence type="predicted"/>
<organism evidence="2 3">
    <name type="scientific">Streptomyces qinzhouensis</name>
    <dbReference type="NCBI Taxonomy" id="2599401"/>
    <lineage>
        <taxon>Bacteria</taxon>
        <taxon>Bacillati</taxon>
        <taxon>Actinomycetota</taxon>
        <taxon>Actinomycetes</taxon>
        <taxon>Kitasatosporales</taxon>
        <taxon>Streptomycetaceae</taxon>
        <taxon>Streptomyces</taxon>
    </lineage>
</organism>
<name>A0A5B8IK49_9ACTN</name>
<reference evidence="2 3" key="1">
    <citation type="submission" date="2019-07" db="EMBL/GenBank/DDBJ databases">
        <authorList>
            <person name="Zhu P."/>
        </authorList>
    </citation>
    <scope>NUCLEOTIDE SEQUENCE [LARGE SCALE GENOMIC DNA]</scope>
    <source>
        <strain evidence="2 3">SSL-25</strain>
    </source>
</reference>
<feature type="region of interest" description="Disordered" evidence="1">
    <location>
        <begin position="1"/>
        <end position="46"/>
    </location>
</feature>